<organism evidence="2 3">
    <name type="scientific">Linum tenue</name>
    <dbReference type="NCBI Taxonomy" id="586396"/>
    <lineage>
        <taxon>Eukaryota</taxon>
        <taxon>Viridiplantae</taxon>
        <taxon>Streptophyta</taxon>
        <taxon>Embryophyta</taxon>
        <taxon>Tracheophyta</taxon>
        <taxon>Spermatophyta</taxon>
        <taxon>Magnoliopsida</taxon>
        <taxon>eudicotyledons</taxon>
        <taxon>Gunneridae</taxon>
        <taxon>Pentapetalae</taxon>
        <taxon>rosids</taxon>
        <taxon>fabids</taxon>
        <taxon>Malpighiales</taxon>
        <taxon>Linaceae</taxon>
        <taxon>Linum</taxon>
    </lineage>
</organism>
<reference evidence="2" key="1">
    <citation type="submission" date="2022-08" db="EMBL/GenBank/DDBJ databases">
        <authorList>
            <person name="Gutierrez-Valencia J."/>
        </authorList>
    </citation>
    <scope>NUCLEOTIDE SEQUENCE</scope>
</reference>
<dbReference type="AlphaFoldDB" id="A0AAV0Q2E8"/>
<accession>A0AAV0Q2E8</accession>
<evidence type="ECO:0000256" key="1">
    <source>
        <dbReference type="SAM" id="MobiDB-lite"/>
    </source>
</evidence>
<feature type="compositionally biased region" description="Basic and acidic residues" evidence="1">
    <location>
        <begin position="285"/>
        <end position="298"/>
    </location>
</feature>
<sequence length="317" mass="36558">MDSASHTTEASDLLTQGPIQNHLIALQQNLEQSLVDREQHFKQLAAEIEARAKAAAEKVASGAAELRKVLGVEDVTPAGTHFGRNLTGNMDDMQREGLVDDGFTPQNPLEQSVQHHSTHQGRVTGMVRDEQSRRHGRSRDGSPTDHVRRTRLGRDRSMDRTRRGRHSHQERRRSRSRGRSSRRSRSRERRSCVGRRSRSRSREKRSRVGRRGRSRSRGRRSRVEEGRRRSKDRSPHHENCRNSDVSRSSRNEREISIRERSLSSSRSRSPRYDNNDNPVSSNKNDPWKESRQLHEGKHQTCHTGWMKWPSLPEDGTS</sequence>
<keyword evidence="3" id="KW-1185">Reference proteome</keyword>
<feature type="compositionally biased region" description="Basic and acidic residues" evidence="1">
    <location>
        <begin position="221"/>
        <end position="241"/>
    </location>
</feature>
<protein>
    <submittedName>
        <fullName evidence="2">Uncharacterized protein</fullName>
    </submittedName>
</protein>
<dbReference type="Proteomes" id="UP001154282">
    <property type="component" value="Unassembled WGS sequence"/>
</dbReference>
<feature type="compositionally biased region" description="Polar residues" evidence="1">
    <location>
        <begin position="275"/>
        <end position="284"/>
    </location>
</feature>
<proteinExistence type="predicted"/>
<evidence type="ECO:0000313" key="2">
    <source>
        <dbReference type="EMBL" id="CAI0534889.1"/>
    </source>
</evidence>
<feature type="compositionally biased region" description="Polar residues" evidence="1">
    <location>
        <begin position="104"/>
        <end position="115"/>
    </location>
</feature>
<feature type="compositionally biased region" description="Basic and acidic residues" evidence="1">
    <location>
        <begin position="127"/>
        <end position="161"/>
    </location>
</feature>
<dbReference type="EMBL" id="CAMGYJ010000009">
    <property type="protein sequence ID" value="CAI0534889.1"/>
    <property type="molecule type" value="Genomic_DNA"/>
</dbReference>
<gene>
    <name evidence="2" type="ORF">LITE_LOCUS41262</name>
</gene>
<comment type="caution">
    <text evidence="2">The sequence shown here is derived from an EMBL/GenBank/DDBJ whole genome shotgun (WGS) entry which is preliminary data.</text>
</comment>
<feature type="region of interest" description="Disordered" evidence="1">
    <location>
        <begin position="77"/>
        <end position="317"/>
    </location>
</feature>
<feature type="compositionally biased region" description="Basic residues" evidence="1">
    <location>
        <begin position="162"/>
        <end position="220"/>
    </location>
</feature>
<evidence type="ECO:0000313" key="3">
    <source>
        <dbReference type="Proteomes" id="UP001154282"/>
    </source>
</evidence>
<name>A0AAV0Q2E8_9ROSI</name>
<feature type="compositionally biased region" description="Basic and acidic residues" evidence="1">
    <location>
        <begin position="247"/>
        <end position="261"/>
    </location>
</feature>